<sequence length="100" mass="10627">MHRSLIALAVLSMPLAAGPALAASPAQAEARRQVEQDQRQDRVAEVARDLERGGAGAPGLVDDMNRTRPTLAPGRIETRNASPEQPAGTNLPLLSDNPQR</sequence>
<evidence type="ECO:0000256" key="1">
    <source>
        <dbReference type="SAM" id="MobiDB-lite"/>
    </source>
</evidence>
<comment type="caution">
    <text evidence="3">The sequence shown here is derived from an EMBL/GenBank/DDBJ whole genome shotgun (WGS) entry which is preliminary data.</text>
</comment>
<dbReference type="Proteomes" id="UP001524642">
    <property type="component" value="Unassembled WGS sequence"/>
</dbReference>
<dbReference type="RefSeq" id="WP_257714941.1">
    <property type="nucleotide sequence ID" value="NZ_JANJOU010000002.1"/>
</dbReference>
<gene>
    <name evidence="3" type="ORF">NRP21_04275</name>
</gene>
<evidence type="ECO:0000256" key="2">
    <source>
        <dbReference type="SAM" id="SignalP"/>
    </source>
</evidence>
<name>A0ABT1X0L0_9PROT</name>
<dbReference type="EMBL" id="JANJOU010000002">
    <property type="protein sequence ID" value="MCR0981264.1"/>
    <property type="molecule type" value="Genomic_DNA"/>
</dbReference>
<accession>A0ABT1X0L0</accession>
<evidence type="ECO:0000313" key="4">
    <source>
        <dbReference type="Proteomes" id="UP001524642"/>
    </source>
</evidence>
<organism evidence="3 4">
    <name type="scientific">Roseomonas populi</name>
    <dbReference type="NCBI Taxonomy" id="3121582"/>
    <lineage>
        <taxon>Bacteria</taxon>
        <taxon>Pseudomonadati</taxon>
        <taxon>Pseudomonadota</taxon>
        <taxon>Alphaproteobacteria</taxon>
        <taxon>Acetobacterales</taxon>
        <taxon>Roseomonadaceae</taxon>
        <taxon>Roseomonas</taxon>
    </lineage>
</organism>
<reference evidence="3 4" key="1">
    <citation type="submission" date="2022-06" db="EMBL/GenBank/DDBJ databases">
        <title>Roseomonas CN29.</title>
        <authorList>
            <person name="Cheng Y."/>
            <person name="He X."/>
        </authorList>
    </citation>
    <scope>NUCLEOTIDE SEQUENCE [LARGE SCALE GENOMIC DNA]</scope>
    <source>
        <strain evidence="3 4">CN29</strain>
    </source>
</reference>
<feature type="region of interest" description="Disordered" evidence="1">
    <location>
        <begin position="50"/>
        <end position="100"/>
    </location>
</feature>
<feature type="signal peptide" evidence="2">
    <location>
        <begin position="1"/>
        <end position="22"/>
    </location>
</feature>
<proteinExistence type="predicted"/>
<evidence type="ECO:0000313" key="3">
    <source>
        <dbReference type="EMBL" id="MCR0981264.1"/>
    </source>
</evidence>
<feature type="chain" id="PRO_5046191755" evidence="2">
    <location>
        <begin position="23"/>
        <end position="100"/>
    </location>
</feature>
<keyword evidence="4" id="KW-1185">Reference proteome</keyword>
<keyword evidence="2" id="KW-0732">Signal</keyword>
<protein>
    <submittedName>
        <fullName evidence="3">Uncharacterized protein</fullName>
    </submittedName>
</protein>